<accession>A0A0B0NDV1</accession>
<sequence>MLPVKYLWQKLNPHRLAARHPIVVYEEHVITRWRNVAIHGSLKNNVVCIWGNIFVKFHNSQLNQSLIHGDPMGHKRR</sequence>
<gene>
    <name evidence="1" type="ORF">F383_12956</name>
</gene>
<protein>
    <submittedName>
        <fullName evidence="1">Uncharacterized protein</fullName>
    </submittedName>
</protein>
<dbReference type="Proteomes" id="UP000032142">
    <property type="component" value="Unassembled WGS sequence"/>
</dbReference>
<evidence type="ECO:0000313" key="2">
    <source>
        <dbReference type="Proteomes" id="UP000032142"/>
    </source>
</evidence>
<name>A0A0B0NDV1_GOSAR</name>
<dbReference type="EMBL" id="KN394683">
    <property type="protein sequence ID" value="KHG10827.1"/>
    <property type="molecule type" value="Genomic_DNA"/>
</dbReference>
<evidence type="ECO:0000313" key="1">
    <source>
        <dbReference type="EMBL" id="KHG10827.1"/>
    </source>
</evidence>
<reference evidence="2" key="1">
    <citation type="submission" date="2014-09" db="EMBL/GenBank/DDBJ databases">
        <authorList>
            <person name="Mudge J."/>
            <person name="Ramaraj T."/>
            <person name="Lindquist I.E."/>
            <person name="Bharti A.K."/>
            <person name="Sundararajan A."/>
            <person name="Cameron C.T."/>
            <person name="Woodward J.E."/>
            <person name="May G.D."/>
            <person name="Brubaker C."/>
            <person name="Broadhvest J."/>
            <person name="Wilkins T.A."/>
        </authorList>
    </citation>
    <scope>NUCLEOTIDE SEQUENCE</scope>
    <source>
        <strain evidence="2">cv. AKA8401</strain>
    </source>
</reference>
<organism evidence="1 2">
    <name type="scientific">Gossypium arboreum</name>
    <name type="common">Tree cotton</name>
    <name type="synonym">Gossypium nanking</name>
    <dbReference type="NCBI Taxonomy" id="29729"/>
    <lineage>
        <taxon>Eukaryota</taxon>
        <taxon>Viridiplantae</taxon>
        <taxon>Streptophyta</taxon>
        <taxon>Embryophyta</taxon>
        <taxon>Tracheophyta</taxon>
        <taxon>Spermatophyta</taxon>
        <taxon>Magnoliopsida</taxon>
        <taxon>eudicotyledons</taxon>
        <taxon>Gunneridae</taxon>
        <taxon>Pentapetalae</taxon>
        <taxon>rosids</taxon>
        <taxon>malvids</taxon>
        <taxon>Malvales</taxon>
        <taxon>Malvaceae</taxon>
        <taxon>Malvoideae</taxon>
        <taxon>Gossypium</taxon>
    </lineage>
</organism>
<proteinExistence type="predicted"/>
<keyword evidence="2" id="KW-1185">Reference proteome</keyword>
<dbReference type="AlphaFoldDB" id="A0A0B0NDV1"/>